<protein>
    <submittedName>
        <fullName evidence="3">Uncharacterized protein</fullName>
    </submittedName>
</protein>
<name>M7N7M0_9BACT</name>
<dbReference type="PROSITE" id="PS50082">
    <property type="entry name" value="WD_REPEATS_2"/>
    <property type="match status" value="1"/>
</dbReference>
<dbReference type="Proteomes" id="UP000011910">
    <property type="component" value="Unassembled WGS sequence"/>
</dbReference>
<gene>
    <name evidence="3" type="ORF">ADICEAN_01619</name>
</gene>
<organism evidence="3 4">
    <name type="scientific">Cesiribacter andamanensis AMV16</name>
    <dbReference type="NCBI Taxonomy" id="1279009"/>
    <lineage>
        <taxon>Bacteria</taxon>
        <taxon>Pseudomonadati</taxon>
        <taxon>Bacteroidota</taxon>
        <taxon>Cytophagia</taxon>
        <taxon>Cytophagales</taxon>
        <taxon>Cesiribacteraceae</taxon>
        <taxon>Cesiribacter</taxon>
    </lineage>
</organism>
<evidence type="ECO:0000313" key="3">
    <source>
        <dbReference type="EMBL" id="EMR03226.1"/>
    </source>
</evidence>
<feature type="repeat" description="WD" evidence="1">
    <location>
        <begin position="28"/>
        <end position="69"/>
    </location>
</feature>
<dbReference type="InterPro" id="IPR001680">
    <property type="entry name" value="WD40_rpt"/>
</dbReference>
<dbReference type="STRING" id="1279009.ADICEAN_01619"/>
<dbReference type="RefSeq" id="WP_009195016.1">
    <property type="nucleotide sequence ID" value="NZ_AODQ01000031.1"/>
</dbReference>
<feature type="chain" id="PRO_5004081762" evidence="2">
    <location>
        <begin position="21"/>
        <end position="363"/>
    </location>
</feature>
<dbReference type="SUPFAM" id="SSF50978">
    <property type="entry name" value="WD40 repeat-like"/>
    <property type="match status" value="1"/>
</dbReference>
<comment type="caution">
    <text evidence="3">The sequence shown here is derived from an EMBL/GenBank/DDBJ whole genome shotgun (WGS) entry which is preliminary data.</text>
</comment>
<dbReference type="AlphaFoldDB" id="M7N7M0"/>
<keyword evidence="1" id="KW-0853">WD repeat</keyword>
<evidence type="ECO:0000256" key="2">
    <source>
        <dbReference type="SAM" id="SignalP"/>
    </source>
</evidence>
<proteinExistence type="predicted"/>
<sequence>MKHPLLTLAFLLLLSLGSSAQNHQLLLNRGHNRPIRKILFVGDGSRTVSADQGGKLVLWDMNLNLVLHSQQPLNTDIRQMQLLGDSLLVICGDYGLESYRLGSGSLEKQDSFVYPYAACMQVQPDHWKVANSSGQILSLKQGPEGLYPTDTLTTQTEGLFWFRVLRDKLYTIGLHTHQVLSLSGRELYRGRAQALAYDYSWNDKTQQLVATGENKLVVFELTSKKILTKTIRLEGLALSVNWLSDTELMAGTNTGTLYQLQLARGTSRRLLPQAPGRSFTALAVQQNMLAIGDFRGQLEVRLRNDLEKILQLAADEAGQITKLQFCPRAIIWPWPATMPMAPPKLLGPAQGPHHLHGHRTGSG</sequence>
<dbReference type="InterPro" id="IPR036322">
    <property type="entry name" value="WD40_repeat_dom_sf"/>
</dbReference>
<feature type="signal peptide" evidence="2">
    <location>
        <begin position="1"/>
        <end position="20"/>
    </location>
</feature>
<accession>M7N7M0</accession>
<keyword evidence="4" id="KW-1185">Reference proteome</keyword>
<keyword evidence="2" id="KW-0732">Signal</keyword>
<reference evidence="3 4" key="1">
    <citation type="journal article" date="2013" name="Genome Announc.">
        <title>Draft Genome Sequence of Cesiribacter andamanensis Strain AMV16T, Isolated from a Soil Sample from a Mud Volcano in the Andaman Islands, India.</title>
        <authorList>
            <person name="Shivaji S."/>
            <person name="Ara S."/>
            <person name="Begum Z."/>
            <person name="Srinivas T.N."/>
            <person name="Singh A."/>
            <person name="Kumar Pinnaka A."/>
        </authorList>
    </citation>
    <scope>NUCLEOTIDE SEQUENCE [LARGE SCALE GENOMIC DNA]</scope>
    <source>
        <strain evidence="3 4">AMV16</strain>
    </source>
</reference>
<dbReference type="InterPro" id="IPR015943">
    <property type="entry name" value="WD40/YVTN_repeat-like_dom_sf"/>
</dbReference>
<evidence type="ECO:0000256" key="1">
    <source>
        <dbReference type="PROSITE-ProRule" id="PRU00221"/>
    </source>
</evidence>
<dbReference type="Gene3D" id="2.130.10.10">
    <property type="entry name" value="YVTN repeat-like/Quinoprotein amine dehydrogenase"/>
    <property type="match status" value="2"/>
</dbReference>
<evidence type="ECO:0000313" key="4">
    <source>
        <dbReference type="Proteomes" id="UP000011910"/>
    </source>
</evidence>
<dbReference type="EMBL" id="AODQ01000031">
    <property type="protein sequence ID" value="EMR03226.1"/>
    <property type="molecule type" value="Genomic_DNA"/>
</dbReference>